<reference evidence="1 2" key="1">
    <citation type="journal article" date="2016" name="Int. J. Syst. Evol. Microbiol.">
        <title>Peptococcus simiae sp. nov., isolated from rhesus macaque faeces and emended description of the genus Peptococcus.</title>
        <authorList>
            <person name="Shkoporov A.N."/>
            <person name="Efimov B.A."/>
            <person name="Kondova I."/>
            <person name="Ouwerling B."/>
            <person name="Chaplin A.V."/>
            <person name="Shcherbakova V.A."/>
            <person name="Langermans J.A.M."/>
        </authorList>
    </citation>
    <scope>NUCLEOTIDE SEQUENCE [LARGE SCALE GENOMIC DNA]</scope>
    <source>
        <strain evidence="1 2">M108</strain>
    </source>
</reference>
<name>A0ABW9H097_9FIRM</name>
<dbReference type="PANTHER" id="PTHR36441:SF1">
    <property type="entry name" value="DUF503 DOMAIN-CONTAINING PROTEIN"/>
    <property type="match status" value="1"/>
</dbReference>
<evidence type="ECO:0000313" key="1">
    <source>
        <dbReference type="EMBL" id="MFM9414282.1"/>
    </source>
</evidence>
<dbReference type="RefSeq" id="WP_408977895.1">
    <property type="nucleotide sequence ID" value="NZ_JBJUVG010000012.1"/>
</dbReference>
<organism evidence="1 2">
    <name type="scientific">Peptococcus simiae</name>
    <dbReference type="NCBI Taxonomy" id="1643805"/>
    <lineage>
        <taxon>Bacteria</taxon>
        <taxon>Bacillati</taxon>
        <taxon>Bacillota</taxon>
        <taxon>Clostridia</taxon>
        <taxon>Eubacteriales</taxon>
        <taxon>Peptococcaceae</taxon>
        <taxon>Peptococcus</taxon>
    </lineage>
</organism>
<keyword evidence="2" id="KW-1185">Reference proteome</keyword>
<comment type="caution">
    <text evidence="1">The sequence shown here is derived from an EMBL/GenBank/DDBJ whole genome shotgun (WGS) entry which is preliminary data.</text>
</comment>
<protein>
    <submittedName>
        <fullName evidence="1">DUF503 domain-containing protein</fullName>
    </submittedName>
</protein>
<accession>A0ABW9H097</accession>
<dbReference type="InterPro" id="IPR036746">
    <property type="entry name" value="TT1725-like_sf"/>
</dbReference>
<sequence length="94" mass="10739">MTLFYLEVDLHLPEAHSLKEKRMPLESLKAGLKNHFNISLLEIGDRSKWQRATLALTGLAGTDAQADQIMDKLISYIDRTWVGEALVQDRLYLL</sequence>
<dbReference type="SUPFAM" id="SSF103007">
    <property type="entry name" value="Hypothetical protein TT1725"/>
    <property type="match status" value="1"/>
</dbReference>
<dbReference type="PANTHER" id="PTHR36441">
    <property type="entry name" value="HYPOTHETICAL CYTOSOLIC PROTEIN"/>
    <property type="match status" value="1"/>
</dbReference>
<dbReference type="Gene3D" id="3.30.70.1120">
    <property type="entry name" value="TT1725-like"/>
    <property type="match status" value="1"/>
</dbReference>
<dbReference type="Pfam" id="PF04456">
    <property type="entry name" value="DUF503"/>
    <property type="match status" value="1"/>
</dbReference>
<dbReference type="InterPro" id="IPR007546">
    <property type="entry name" value="DUF503"/>
</dbReference>
<gene>
    <name evidence="1" type="ORF">ACKQTC_07865</name>
</gene>
<dbReference type="EMBL" id="JBJUVG010000012">
    <property type="protein sequence ID" value="MFM9414282.1"/>
    <property type="molecule type" value="Genomic_DNA"/>
</dbReference>
<evidence type="ECO:0000313" key="2">
    <source>
        <dbReference type="Proteomes" id="UP001631949"/>
    </source>
</evidence>
<proteinExistence type="predicted"/>
<dbReference type="Proteomes" id="UP001631949">
    <property type="component" value="Unassembled WGS sequence"/>
</dbReference>